<organism evidence="1 2">
    <name type="scientific">Mycolicibacter kumamotonensis</name>
    <dbReference type="NCBI Taxonomy" id="354243"/>
    <lineage>
        <taxon>Bacteria</taxon>
        <taxon>Bacillati</taxon>
        <taxon>Actinomycetota</taxon>
        <taxon>Actinomycetes</taxon>
        <taxon>Mycobacteriales</taxon>
        <taxon>Mycobacteriaceae</taxon>
        <taxon>Mycolicibacter</taxon>
    </lineage>
</organism>
<feature type="non-terminal residue" evidence="1">
    <location>
        <position position="103"/>
    </location>
</feature>
<accession>A0A1B8S8W4</accession>
<evidence type="ECO:0000313" key="1">
    <source>
        <dbReference type="EMBL" id="OBY29112.1"/>
    </source>
</evidence>
<dbReference type="EMBL" id="LFOE01000184">
    <property type="protein sequence ID" value="OBY29112.1"/>
    <property type="molecule type" value="Genomic_DNA"/>
</dbReference>
<dbReference type="PATRIC" id="fig|354243.3.peg.5228"/>
<keyword evidence="2" id="KW-1185">Reference proteome</keyword>
<dbReference type="Proteomes" id="UP000092668">
    <property type="component" value="Unassembled WGS sequence"/>
</dbReference>
<dbReference type="AlphaFoldDB" id="A0A1B8S8W4"/>
<proteinExistence type="predicted"/>
<gene>
    <name evidence="1" type="ORF">ACT18_24880</name>
</gene>
<sequence length="103" mass="11473">MNDLLDRALAAHGGLDRWNQVKSITVEASITGALFDVKGDPDAVKDVRFEVDTTRQLLTMDFAGQDKRAIFEPSRVVVQRRDGTLIDARDDPESSFDGHQLET</sequence>
<dbReference type="STRING" id="354243.BST28_10605"/>
<name>A0A1B8S8W4_9MYCO</name>
<reference evidence="1 2" key="1">
    <citation type="submission" date="2015-06" db="EMBL/GenBank/DDBJ databases">
        <title>Genome sequence of Mycobacterium kumamotonense strain Roo.</title>
        <authorList>
            <person name="Greninger A.L."/>
            <person name="Cunningham G."/>
            <person name="Miller S."/>
        </authorList>
    </citation>
    <scope>NUCLEOTIDE SEQUENCE [LARGE SCALE GENOMIC DNA]</scope>
    <source>
        <strain evidence="1 2">Roo</strain>
    </source>
</reference>
<evidence type="ECO:0000313" key="2">
    <source>
        <dbReference type="Proteomes" id="UP000092668"/>
    </source>
</evidence>
<protein>
    <submittedName>
        <fullName evidence="1">Uncharacterized protein</fullName>
    </submittedName>
</protein>
<comment type="caution">
    <text evidence="1">The sequence shown here is derived from an EMBL/GenBank/DDBJ whole genome shotgun (WGS) entry which is preliminary data.</text>
</comment>